<keyword evidence="6" id="KW-0256">Endoplasmic reticulum</keyword>
<evidence type="ECO:0000256" key="3">
    <source>
        <dbReference type="ARBA" id="ARBA00009561"/>
    </source>
</evidence>
<comment type="similarity">
    <text evidence="3">Belongs to the OST3/OST6 family.</text>
</comment>
<evidence type="ECO:0000256" key="7">
    <source>
        <dbReference type="ARBA" id="ARBA00022989"/>
    </source>
</evidence>
<dbReference type="GO" id="GO:0016740">
    <property type="term" value="F:transferase activity"/>
    <property type="evidence" value="ECO:0007669"/>
    <property type="project" value="UniProtKB-KW"/>
</dbReference>
<dbReference type="STRING" id="56408.A0A1E5RP39"/>
<dbReference type="PANTHER" id="PTHR12692">
    <property type="entry name" value="DOLICHYL-DIPHOSPHOOLIGOSACCHARIDE--PROTEIN GLYCOSYLTRANSFERASE-RELATED"/>
    <property type="match status" value="1"/>
</dbReference>
<feature type="signal peptide" evidence="10">
    <location>
        <begin position="1"/>
        <end position="19"/>
    </location>
</feature>
<evidence type="ECO:0000256" key="6">
    <source>
        <dbReference type="ARBA" id="ARBA00022824"/>
    </source>
</evidence>
<gene>
    <name evidence="11" type="ORF">AWRI3579_g675</name>
</gene>
<feature type="transmembrane region" description="Helical" evidence="9">
    <location>
        <begin position="278"/>
        <end position="297"/>
    </location>
</feature>
<dbReference type="OrthoDB" id="67566at2759"/>
<evidence type="ECO:0000313" key="12">
    <source>
        <dbReference type="Proteomes" id="UP000095728"/>
    </source>
</evidence>
<comment type="function">
    <text evidence="1">Subunit of the oligosaccharyl transferase (OST) complex that catalyzes the initial transfer of a defined glycan (Glc(3)Man(9)GlcNAc(2) in eukaryotes) from the lipid carrier dolichol-pyrophosphate to an asparagine residue within an Asn-X-Ser/Thr consensus motif in nascent polypeptide chains, the first step in protein N-glycosylation. N-glycosylation occurs cotranslationally and the complex associates with the Sec61 complex at the channel-forming translocon complex that mediates protein translocation across the endoplasmic reticulum (ER). All subunits are required for a maximal enzyme activity.</text>
</comment>
<dbReference type="PANTHER" id="PTHR12692:SF0">
    <property type="entry name" value="GH11935P"/>
    <property type="match status" value="1"/>
</dbReference>
<reference evidence="12" key="1">
    <citation type="journal article" date="2016" name="Genome Announc.">
        <title>Genome sequences of three species of Hanseniaspora isolated from spontaneous wine fermentations.</title>
        <authorList>
            <person name="Sternes P.R."/>
            <person name="Lee D."/>
            <person name="Kutyna D.R."/>
            <person name="Borneman A.R."/>
        </authorList>
    </citation>
    <scope>NUCLEOTIDE SEQUENCE [LARGE SCALE GENOMIC DNA]</scope>
    <source>
        <strain evidence="12">AWRI3579</strain>
    </source>
</reference>
<evidence type="ECO:0000256" key="2">
    <source>
        <dbReference type="ARBA" id="ARBA00004477"/>
    </source>
</evidence>
<dbReference type="GO" id="GO:0018279">
    <property type="term" value="P:protein N-linked glycosylation via asparagine"/>
    <property type="evidence" value="ECO:0007669"/>
    <property type="project" value="TreeGrafter"/>
</dbReference>
<dbReference type="Proteomes" id="UP000095728">
    <property type="component" value="Unassembled WGS sequence"/>
</dbReference>
<evidence type="ECO:0000256" key="10">
    <source>
        <dbReference type="SAM" id="SignalP"/>
    </source>
</evidence>
<dbReference type="Gene3D" id="3.40.30.10">
    <property type="entry name" value="Glutaredoxin"/>
    <property type="match status" value="1"/>
</dbReference>
<feature type="transmembrane region" description="Helical" evidence="9">
    <location>
        <begin position="225"/>
        <end position="243"/>
    </location>
</feature>
<evidence type="ECO:0000256" key="1">
    <source>
        <dbReference type="ARBA" id="ARBA00002791"/>
    </source>
</evidence>
<keyword evidence="4 9" id="KW-0812">Transmembrane</keyword>
<keyword evidence="8 9" id="KW-0472">Membrane</keyword>
<dbReference type="InterPro" id="IPR021149">
    <property type="entry name" value="OligosaccharylTrfase_OST3/OST6"/>
</dbReference>
<name>A0A1E5RP39_9ASCO</name>
<keyword evidence="7 9" id="KW-1133">Transmembrane helix</keyword>
<evidence type="ECO:0000256" key="8">
    <source>
        <dbReference type="ARBA" id="ARBA00023136"/>
    </source>
</evidence>
<feature type="transmembrane region" description="Helical" evidence="9">
    <location>
        <begin position="317"/>
        <end position="339"/>
    </location>
</feature>
<dbReference type="InParanoid" id="A0A1E5RP39"/>
<keyword evidence="11" id="KW-0808">Transferase</keyword>
<dbReference type="EMBL" id="LPNM01000005">
    <property type="protein sequence ID" value="OEJ88639.1"/>
    <property type="molecule type" value="Genomic_DNA"/>
</dbReference>
<dbReference type="AlphaFoldDB" id="A0A1E5RP39"/>
<sequence length="352" mass="40319">MKLLHFLQLLCCFYLATLGQCLSNERLLKEAKKGRNNVIKLTDKNYKRVLQGARDSYLVVFLTATQDSIGCSLCQAMEPEYDILAESWFKTHPKGENTLKNDGDKKGLFFAKADFSAGDNHEVFQHFQAQQVPMMVVFSPTQDTSLQTINTFQQINIPAQAQPGDPRIQMLINSFQHYFELENYVIYKPVNYGSKIVTGLSCLASIFLLRKFKTIVSQIVFSKTLWGLTSCLFITVMCNGYMFNKIRKTPYAGNGGSNGQVQYFQPGMQTQYAIETQIVTFLYGTLGLLTLFLIKFVPKISNYYENKKQFYNSALSYMLTAGVLLFLIFFFSSGLMFVFRMKYPQYPFKLLK</sequence>
<comment type="subcellular location">
    <subcellularLocation>
        <location evidence="2">Endoplasmic reticulum membrane</location>
        <topology evidence="2">Multi-pass membrane protein</topology>
    </subcellularLocation>
</comment>
<protein>
    <submittedName>
        <fullName evidence="11">Dolichyl-diphosphooligosaccharide--protein glycosyltransferase subunit 3</fullName>
    </submittedName>
</protein>
<evidence type="ECO:0000256" key="4">
    <source>
        <dbReference type="ARBA" id="ARBA00022692"/>
    </source>
</evidence>
<evidence type="ECO:0000256" key="5">
    <source>
        <dbReference type="ARBA" id="ARBA00022729"/>
    </source>
</evidence>
<feature type="chain" id="PRO_5009184826" evidence="10">
    <location>
        <begin position="20"/>
        <end position="352"/>
    </location>
</feature>
<evidence type="ECO:0000313" key="11">
    <source>
        <dbReference type="EMBL" id="OEJ88639.1"/>
    </source>
</evidence>
<evidence type="ECO:0000256" key="9">
    <source>
        <dbReference type="SAM" id="Phobius"/>
    </source>
</evidence>
<dbReference type="FunCoup" id="A0A1E5RP39">
    <property type="interactions" value="272"/>
</dbReference>
<dbReference type="SUPFAM" id="SSF52833">
    <property type="entry name" value="Thioredoxin-like"/>
    <property type="match status" value="1"/>
</dbReference>
<dbReference type="InterPro" id="IPR036249">
    <property type="entry name" value="Thioredoxin-like_sf"/>
</dbReference>
<proteinExistence type="inferred from homology"/>
<keyword evidence="5 10" id="KW-0732">Signal</keyword>
<keyword evidence="12" id="KW-1185">Reference proteome</keyword>
<comment type="caution">
    <text evidence="11">The sequence shown here is derived from an EMBL/GenBank/DDBJ whole genome shotgun (WGS) entry which is preliminary data.</text>
</comment>
<dbReference type="Pfam" id="PF04756">
    <property type="entry name" value="OST3_OST6"/>
    <property type="match status" value="1"/>
</dbReference>
<organism evidence="11 12">
    <name type="scientific">Hanseniaspora osmophila</name>
    <dbReference type="NCBI Taxonomy" id="56408"/>
    <lineage>
        <taxon>Eukaryota</taxon>
        <taxon>Fungi</taxon>
        <taxon>Dikarya</taxon>
        <taxon>Ascomycota</taxon>
        <taxon>Saccharomycotina</taxon>
        <taxon>Saccharomycetes</taxon>
        <taxon>Saccharomycodales</taxon>
        <taxon>Saccharomycodaceae</taxon>
        <taxon>Hanseniaspora</taxon>
    </lineage>
</organism>
<dbReference type="GO" id="GO:0008250">
    <property type="term" value="C:oligosaccharyltransferase complex"/>
    <property type="evidence" value="ECO:0007669"/>
    <property type="project" value="TreeGrafter"/>
</dbReference>
<accession>A0A1E5RP39</accession>